<feature type="compositionally biased region" description="Polar residues" evidence="8">
    <location>
        <begin position="1537"/>
        <end position="1550"/>
    </location>
</feature>
<keyword evidence="2" id="KW-0813">Transport</keyword>
<evidence type="ECO:0000256" key="2">
    <source>
        <dbReference type="ARBA" id="ARBA00022448"/>
    </source>
</evidence>
<dbReference type="GO" id="GO:0006606">
    <property type="term" value="P:protein import into nucleus"/>
    <property type="evidence" value="ECO:0007669"/>
    <property type="project" value="TreeGrafter"/>
</dbReference>
<feature type="compositionally biased region" description="Polar residues" evidence="8">
    <location>
        <begin position="20"/>
        <end position="29"/>
    </location>
</feature>
<keyword evidence="4" id="KW-0653">Protein transport</keyword>
<feature type="compositionally biased region" description="Low complexity" evidence="8">
    <location>
        <begin position="1979"/>
        <end position="1991"/>
    </location>
</feature>
<evidence type="ECO:0000256" key="3">
    <source>
        <dbReference type="ARBA" id="ARBA00022816"/>
    </source>
</evidence>
<feature type="compositionally biased region" description="Polar residues" evidence="8">
    <location>
        <begin position="1726"/>
        <end position="1761"/>
    </location>
</feature>
<feature type="region of interest" description="Disordered" evidence="8">
    <location>
        <begin position="1925"/>
        <end position="1950"/>
    </location>
</feature>
<proteinExistence type="predicted"/>
<accession>A0A218Z5J9</accession>
<feature type="region of interest" description="Disordered" evidence="8">
    <location>
        <begin position="1075"/>
        <end position="1189"/>
    </location>
</feature>
<dbReference type="Proteomes" id="UP000242519">
    <property type="component" value="Unassembled WGS sequence"/>
</dbReference>
<name>A0A218Z5J9_9HELO</name>
<feature type="compositionally biased region" description="Polar residues" evidence="8">
    <location>
        <begin position="1596"/>
        <end position="1616"/>
    </location>
</feature>
<feature type="compositionally biased region" description="Polar residues" evidence="8">
    <location>
        <begin position="1852"/>
        <end position="1870"/>
    </location>
</feature>
<feature type="compositionally biased region" description="Polar residues" evidence="8">
    <location>
        <begin position="1436"/>
        <end position="1467"/>
    </location>
</feature>
<keyword evidence="5" id="KW-0811">Translocation</keyword>
<feature type="compositionally biased region" description="Low complexity" evidence="8">
    <location>
        <begin position="1773"/>
        <end position="1787"/>
    </location>
</feature>
<feature type="compositionally biased region" description="Polar residues" evidence="8">
    <location>
        <begin position="1012"/>
        <end position="1021"/>
    </location>
</feature>
<feature type="region of interest" description="Disordered" evidence="8">
    <location>
        <begin position="1977"/>
        <end position="2021"/>
    </location>
</feature>
<feature type="compositionally biased region" description="Basic and acidic residues" evidence="8">
    <location>
        <begin position="1176"/>
        <end position="1189"/>
    </location>
</feature>
<dbReference type="GO" id="GO:0017056">
    <property type="term" value="F:structural constituent of nuclear pore"/>
    <property type="evidence" value="ECO:0007669"/>
    <property type="project" value="InterPro"/>
</dbReference>
<keyword evidence="3" id="KW-0509">mRNA transport</keyword>
<evidence type="ECO:0000313" key="10">
    <source>
        <dbReference type="Proteomes" id="UP000242519"/>
    </source>
</evidence>
<organism evidence="9 10">
    <name type="scientific">Diplocarpon coronariae</name>
    <dbReference type="NCBI Taxonomy" id="2795749"/>
    <lineage>
        <taxon>Eukaryota</taxon>
        <taxon>Fungi</taxon>
        <taxon>Dikarya</taxon>
        <taxon>Ascomycota</taxon>
        <taxon>Pezizomycotina</taxon>
        <taxon>Leotiomycetes</taxon>
        <taxon>Helotiales</taxon>
        <taxon>Drepanopezizaceae</taxon>
        <taxon>Diplocarpon</taxon>
    </lineage>
</organism>
<dbReference type="OrthoDB" id="3098at2759"/>
<comment type="subcellular location">
    <subcellularLocation>
        <location evidence="1">Nucleus</location>
        <location evidence="1">Nuclear pore complex</location>
    </subcellularLocation>
</comment>
<protein>
    <submittedName>
        <fullName evidence="9">Uncharacterized protein</fullName>
    </submittedName>
</protein>
<feature type="region of interest" description="Disordered" evidence="8">
    <location>
        <begin position="1328"/>
        <end position="1887"/>
    </location>
</feature>
<feature type="compositionally biased region" description="Low complexity" evidence="8">
    <location>
        <begin position="1663"/>
        <end position="1719"/>
    </location>
</feature>
<feature type="compositionally biased region" description="Basic and acidic residues" evidence="8">
    <location>
        <begin position="1126"/>
        <end position="1138"/>
    </location>
</feature>
<feature type="region of interest" description="Disordered" evidence="8">
    <location>
        <begin position="1282"/>
        <end position="1301"/>
    </location>
</feature>
<feature type="compositionally biased region" description="Low complexity" evidence="8">
    <location>
        <begin position="1030"/>
        <end position="1043"/>
    </location>
</feature>
<feature type="region of interest" description="Disordered" evidence="8">
    <location>
        <begin position="1002"/>
        <end position="1057"/>
    </location>
</feature>
<gene>
    <name evidence="9" type="ORF">B2J93_3000</name>
</gene>
<feature type="compositionally biased region" description="Polar residues" evidence="8">
    <location>
        <begin position="1788"/>
        <end position="1833"/>
    </location>
</feature>
<feature type="compositionally biased region" description="Low complexity" evidence="8">
    <location>
        <begin position="1422"/>
        <end position="1435"/>
    </location>
</feature>
<comment type="caution">
    <text evidence="9">The sequence shown here is derived from an EMBL/GenBank/DDBJ whole genome shotgun (WGS) entry which is preliminary data.</text>
</comment>
<dbReference type="InterPro" id="IPR007252">
    <property type="entry name" value="Nup84/Nup107"/>
</dbReference>
<keyword evidence="10" id="KW-1185">Reference proteome</keyword>
<dbReference type="Gene3D" id="1.20.190.50">
    <property type="match status" value="2"/>
</dbReference>
<dbReference type="GO" id="GO:0000973">
    <property type="term" value="P:post-transcriptional tethering of RNA polymerase II gene DNA at nuclear periphery"/>
    <property type="evidence" value="ECO:0007669"/>
    <property type="project" value="TreeGrafter"/>
</dbReference>
<dbReference type="EMBL" id="MZNU01000177">
    <property type="protein sequence ID" value="OWP03268.1"/>
    <property type="molecule type" value="Genomic_DNA"/>
</dbReference>
<evidence type="ECO:0000256" key="4">
    <source>
        <dbReference type="ARBA" id="ARBA00022927"/>
    </source>
</evidence>
<dbReference type="PANTHER" id="PTHR13003:SF2">
    <property type="entry name" value="NUCLEAR PORE COMPLEX PROTEIN NUP107"/>
    <property type="match status" value="1"/>
</dbReference>
<evidence type="ECO:0000256" key="8">
    <source>
        <dbReference type="SAM" id="MobiDB-lite"/>
    </source>
</evidence>
<feature type="compositionally biased region" description="Pro residues" evidence="8">
    <location>
        <begin position="1342"/>
        <end position="1356"/>
    </location>
</feature>
<keyword evidence="7" id="KW-0539">Nucleus</keyword>
<feature type="compositionally biased region" description="Acidic residues" evidence="8">
    <location>
        <begin position="153"/>
        <end position="168"/>
    </location>
</feature>
<evidence type="ECO:0000256" key="5">
    <source>
        <dbReference type="ARBA" id="ARBA00023010"/>
    </source>
</evidence>
<evidence type="ECO:0000256" key="6">
    <source>
        <dbReference type="ARBA" id="ARBA00023132"/>
    </source>
</evidence>
<evidence type="ECO:0000313" key="9">
    <source>
        <dbReference type="EMBL" id="OWP03268.1"/>
    </source>
</evidence>
<feature type="region of interest" description="Disordered" evidence="8">
    <location>
        <begin position="153"/>
        <end position="175"/>
    </location>
</feature>
<feature type="compositionally biased region" description="Low complexity" evidence="8">
    <location>
        <begin position="1871"/>
        <end position="1884"/>
    </location>
</feature>
<feature type="compositionally biased region" description="Basic residues" evidence="8">
    <location>
        <begin position="1374"/>
        <end position="1386"/>
    </location>
</feature>
<reference evidence="9 10" key="1">
    <citation type="submission" date="2017-04" db="EMBL/GenBank/DDBJ databases">
        <title>Draft genome sequence of Marssonina coronaria NL1: causal agent of apple blotch.</title>
        <authorList>
            <person name="Cheng Q."/>
        </authorList>
    </citation>
    <scope>NUCLEOTIDE SEQUENCE [LARGE SCALE GENOMIC DNA]</scope>
    <source>
        <strain evidence="9 10">NL1</strain>
    </source>
</reference>
<dbReference type="STRING" id="503106.A0A218Z5J9"/>
<dbReference type="Gene3D" id="1.10.3450.20">
    <property type="match status" value="1"/>
</dbReference>
<evidence type="ECO:0000256" key="7">
    <source>
        <dbReference type="ARBA" id="ARBA00023242"/>
    </source>
</evidence>
<dbReference type="InParanoid" id="A0A218Z5J9"/>
<sequence length="2021" mass="220738">MAPMTRSNALVPIPQRSRETSWNFAGSETQSEREASVEPPVSYDPDMDENEEEYTRRQPVQSFEEVDAILHPLRQAANRVGREVERFAEVLDGYNPQRAIEDEDRHEMMIDLIELYHEVAIDTVEDLRRVHGKERDKKNGVRWRKKMRGFEVDQEDEDVDMGDTDQEEASPKAVTTKLEDLERWEQEAQTWDLLRRLVELRFPPPGNQGKALHHHHSINQYSAEQDLWEDFLGKDALALERKTVLQWLKDSADETGEAIDVLVQDLQLSANRGEMITAGWIHTKHDIKGKRLGTMQEPSQIEDLITQLDPDAMTRQGRRLHYQDEYFERAIWLGCYEMLRRGKTSDEIREWCYERTEVWRAVSMSGFPDERSTEDFDSGNPESSALWRRMCFALARNGGGDPYERAVYGILSGDIESVEVVCRSWDDFVFANYNALLRNQFDNYLQTVQQISHATLNFESFDAIQFHGDTRVAGSKLIETLKAKPQTASESSKPMKMLQGVLIADTFPNFIYQQGLALSKYANEAEPSSLFPSSDQSPENEDYTEYVNLKDHDSLRVLAHVLLVFMGLGLDLGGILKVTEVENVIVAYISFLRLSGKEELIPLYCSQLSGKRKYAILCRNLIDVTDNEQRITQIKLMRELGLDVQTFVSLQARFLQADYPDLVTGYPASDFNLFGGQPSSTGLPRKVALARPDFIGAEESIDRVDLLLIRSLEWYLLVDGMWDETLEVGTLLYQRFYKHMHLSAAKKLCATVPYRYIVHSKTYAILGDYFDVPGLDAVDREDITEVLDGSADANRQLKKYLVAQAKSFRDLESLIECLDAIETCTSAVGLMREKSSSSSASPQRKALVGFIHEATHFFVPEEDKEDFALLRDAYLPETLLAYLSILQLAGNDISRQWFMECMDISALIAEENSDLLDVFMETGRLRDLVDKLASASKDLVLRTADRGVYGSRSKKLRMKGWTPELWTLPSFVSGAPPASSANIPVDFEPNATIETCVSTGLPSDQMAHAQPHPSSGQNQNLPAPAPAPAAPAATASASSRPMALSVDAHQGNSPNLNLSTSEAAELASTTALIEGVLGPNKDGRVRNPVPSKLKGKTDNKQGNFGVMHMGSSPGRKHETLAQGKDIAAERDAAARRTSENTASRAKAAQADKYIPPKKRGLDAGQIRGSPFGGQRDTQRSRPLAPDETKSEQARLLTLLRSINPVTVVDQICKAVAYFGGIPGAPPPEDGIFPESANTRETGALFIGWLAEIFPDVTARSPEISKGQAAKKGRLSNAGITEVSAGDAMGSSEPPNSRNGYGYGPAVSAPTWGLPQSLALVNTPTPVLLTEDKQQPPDQSSEPPAPAPAPASAPIPNTPLQNQAKTLAEETASGAKKRRGRPKGSRNKGKDGGQDGDNASGGTDSQIAGRPNPQSPDVQSSTAKAVPPGPAVSAVANPQSSKTQSGGPKTVQNNQFPGPWQAASQLNQVGPAAGQPPDELSAEERAVLEAFRNQGPENVQQAQKVDPSPILPPKTAPESGQKRKRAPAKPKPNPAPASQLSDETIIPQQHAPTLPPDQEASMGVAKDALQWTSVDTTSTTPILPPAKRPRQRKPKASSNTDPPSRTQTASVVSTATPPIQPSAIPDSQETPSHQPIPAARPPAEGLEAHYAFFQQQQNDRSHTPTQPQQPQQQVQQQARQQPKPQSVPPQQQQPTPQLQQQQLMQPQKSQSSQQTSQQTLPRDEQKLTLSTATRPSSNNAFFNQGTQASTPYGQYPSHQASQLYAGHQASPQMSNNSTNSYRTSSNHTLAQASPQFSPAESTYRTASPHTLGQPSPSFSQTSTNYRTSSTHNLAQQQQQQQSPAVTPVEPSYRTPSTHSIVQPSPTYTTARPPSLSQPSHQSHYSHFPDSSYIDLPTLESLGHSGSSSVGMNNTYGTTGGFGHGLGVGLGPNSNSNSNSHSRSASASAGSNSLYGSTAGTMGTGMSGSYDAGPDLLRGIGVSRSGNGSAAGAYGSGPRLGGAFDASSQDDLRDQMLRGYARR</sequence>
<dbReference type="GO" id="GO:0006406">
    <property type="term" value="P:mRNA export from nucleus"/>
    <property type="evidence" value="ECO:0007669"/>
    <property type="project" value="TreeGrafter"/>
</dbReference>
<keyword evidence="6" id="KW-0906">Nuclear pore complex</keyword>
<dbReference type="PANTHER" id="PTHR13003">
    <property type="entry name" value="NUP107-RELATED"/>
    <property type="match status" value="1"/>
</dbReference>
<feature type="region of interest" description="Disordered" evidence="8">
    <location>
        <begin position="1"/>
        <end position="59"/>
    </location>
</feature>
<evidence type="ECO:0000256" key="1">
    <source>
        <dbReference type="ARBA" id="ARBA00004567"/>
    </source>
</evidence>
<dbReference type="Pfam" id="PF04121">
    <property type="entry name" value="Nup84_Nup100"/>
    <property type="match status" value="1"/>
</dbReference>
<dbReference type="GO" id="GO:0031080">
    <property type="term" value="C:nuclear pore outer ring"/>
    <property type="evidence" value="ECO:0007669"/>
    <property type="project" value="TreeGrafter"/>
</dbReference>
<feature type="compositionally biased region" description="Low complexity" evidence="8">
    <location>
        <begin position="1929"/>
        <end position="1950"/>
    </location>
</feature>
<feature type="compositionally biased region" description="Polar residues" evidence="8">
    <location>
        <begin position="1569"/>
        <end position="1580"/>
    </location>
</feature>